<dbReference type="GO" id="GO:0032259">
    <property type="term" value="P:methylation"/>
    <property type="evidence" value="ECO:0007669"/>
    <property type="project" value="UniProtKB-KW"/>
</dbReference>
<evidence type="ECO:0000259" key="1">
    <source>
        <dbReference type="Pfam" id="PF05050"/>
    </source>
</evidence>
<dbReference type="RefSeq" id="WP_123848549.1">
    <property type="nucleotide sequence ID" value="NZ_RPDH01000002.1"/>
</dbReference>
<dbReference type="PANTHER" id="PTHR34203">
    <property type="entry name" value="METHYLTRANSFERASE, FKBM FAMILY PROTEIN"/>
    <property type="match status" value="1"/>
</dbReference>
<dbReference type="AlphaFoldDB" id="A0A3N4PN05"/>
<dbReference type="GO" id="GO:0008168">
    <property type="term" value="F:methyltransferase activity"/>
    <property type="evidence" value="ECO:0007669"/>
    <property type="project" value="UniProtKB-KW"/>
</dbReference>
<feature type="domain" description="Methyltransferase FkbM" evidence="1">
    <location>
        <begin position="73"/>
        <end position="242"/>
    </location>
</feature>
<dbReference type="NCBIfam" id="TIGR01444">
    <property type="entry name" value="fkbM_fam"/>
    <property type="match status" value="1"/>
</dbReference>
<dbReference type="EMBL" id="RPDH01000002">
    <property type="protein sequence ID" value="RPE09556.1"/>
    <property type="molecule type" value="Genomic_DNA"/>
</dbReference>
<dbReference type="SUPFAM" id="SSF53335">
    <property type="entry name" value="S-adenosyl-L-methionine-dependent methyltransferases"/>
    <property type="match status" value="1"/>
</dbReference>
<dbReference type="Gene3D" id="3.40.50.150">
    <property type="entry name" value="Vaccinia Virus protein VP39"/>
    <property type="match status" value="1"/>
</dbReference>
<dbReference type="InterPro" id="IPR029063">
    <property type="entry name" value="SAM-dependent_MTases_sf"/>
</dbReference>
<comment type="caution">
    <text evidence="2">The sequence shown here is derived from an EMBL/GenBank/DDBJ whole genome shotgun (WGS) entry which is preliminary data.</text>
</comment>
<dbReference type="PANTHER" id="PTHR34203:SF15">
    <property type="entry name" value="SLL1173 PROTEIN"/>
    <property type="match status" value="1"/>
</dbReference>
<dbReference type="OrthoDB" id="930965at2"/>
<gene>
    <name evidence="2" type="ORF">EGT74_21450</name>
</gene>
<keyword evidence="2" id="KW-0808">Transferase</keyword>
<dbReference type="Proteomes" id="UP000278351">
    <property type="component" value="Unassembled WGS sequence"/>
</dbReference>
<keyword evidence="3" id="KW-1185">Reference proteome</keyword>
<dbReference type="InterPro" id="IPR006342">
    <property type="entry name" value="FkbM_mtfrase"/>
</dbReference>
<reference evidence="2 3" key="1">
    <citation type="submission" date="2018-11" db="EMBL/GenBank/DDBJ databases">
        <title>Chitinophaga lutea sp.nov., isolate from arsenic contaminated soil.</title>
        <authorList>
            <person name="Zong Y."/>
        </authorList>
    </citation>
    <scope>NUCLEOTIDE SEQUENCE [LARGE SCALE GENOMIC DNA]</scope>
    <source>
        <strain evidence="2 3">ZY74</strain>
    </source>
</reference>
<keyword evidence="2" id="KW-0489">Methyltransferase</keyword>
<dbReference type="InterPro" id="IPR052514">
    <property type="entry name" value="SAM-dependent_MTase"/>
</dbReference>
<name>A0A3N4PN05_9BACT</name>
<proteinExistence type="predicted"/>
<sequence length="282" mass="31909">MSLLTYFKKSYARKKARRVFQQYGTRVDTFRFADNRTVEFANWLNPLLKPKTITQTELDFFAQYIPKGSMAIDIGANIGDLTVSMAIAAGREGIVLGIDPNPIVFAVLRENAKVNAGKSNIVPLQLAAAEKETVFYYASSEASMSNGGLIEDINDNRHGKYKLKEGIQGVHFGKYLEQHYGEWLPKLSLIKTDTEGWDYFVLKTLEPVIARYRPVIIAEIFHDISTETRHNIFDLLHQYGYTILNAGQFHTEEPIVTREIKTKEEMPKAGLTENIIATPDKA</sequence>
<evidence type="ECO:0000313" key="3">
    <source>
        <dbReference type="Proteomes" id="UP000278351"/>
    </source>
</evidence>
<organism evidence="2 3">
    <name type="scientific">Chitinophaga lutea</name>
    <dbReference type="NCBI Taxonomy" id="2488634"/>
    <lineage>
        <taxon>Bacteria</taxon>
        <taxon>Pseudomonadati</taxon>
        <taxon>Bacteroidota</taxon>
        <taxon>Chitinophagia</taxon>
        <taxon>Chitinophagales</taxon>
        <taxon>Chitinophagaceae</taxon>
        <taxon>Chitinophaga</taxon>
    </lineage>
</organism>
<protein>
    <submittedName>
        <fullName evidence="2">FkbM family methyltransferase</fullName>
    </submittedName>
</protein>
<accession>A0A3N4PN05</accession>
<evidence type="ECO:0000313" key="2">
    <source>
        <dbReference type="EMBL" id="RPE09556.1"/>
    </source>
</evidence>
<dbReference type="Pfam" id="PF05050">
    <property type="entry name" value="Methyltransf_21"/>
    <property type="match status" value="1"/>
</dbReference>